<dbReference type="GO" id="GO:0015562">
    <property type="term" value="F:efflux transmembrane transporter activity"/>
    <property type="evidence" value="ECO:0007669"/>
    <property type="project" value="InterPro"/>
</dbReference>
<proteinExistence type="inferred from homology"/>
<evidence type="ECO:0000256" key="7">
    <source>
        <dbReference type="ARBA" id="ARBA00023237"/>
    </source>
</evidence>
<dbReference type="GO" id="GO:0009279">
    <property type="term" value="C:cell outer membrane"/>
    <property type="evidence" value="ECO:0007669"/>
    <property type="project" value="UniProtKB-SubCell"/>
</dbReference>
<dbReference type="RefSeq" id="WP_005460991.1">
    <property type="nucleotide sequence ID" value="NZ_CAMFGX010000034.1"/>
</dbReference>
<keyword evidence="8" id="KW-0175">Coiled coil</keyword>
<dbReference type="OMA" id="EAQHWPT"/>
<evidence type="ECO:0000256" key="8">
    <source>
        <dbReference type="SAM" id="Coils"/>
    </source>
</evidence>
<dbReference type="SUPFAM" id="SSF56954">
    <property type="entry name" value="Outer membrane efflux proteins (OEP)"/>
    <property type="match status" value="1"/>
</dbReference>
<keyword evidence="7" id="KW-0998">Cell outer membrane</keyword>
<evidence type="ECO:0000256" key="4">
    <source>
        <dbReference type="ARBA" id="ARBA00022452"/>
    </source>
</evidence>
<dbReference type="AlphaFoldDB" id="A0A0L8RY72"/>
<gene>
    <name evidence="10" type="ORF">ACX05_08885</name>
    <name evidence="11" type="ORF">CA163_05680</name>
</gene>
<name>A0A0L8RY72_VIBPH</name>
<dbReference type="EMBL" id="NIXT01000204">
    <property type="protein sequence ID" value="OXE33790.1"/>
    <property type="molecule type" value="Genomic_DNA"/>
</dbReference>
<dbReference type="GO" id="GO:1990281">
    <property type="term" value="C:efflux pump complex"/>
    <property type="evidence" value="ECO:0007669"/>
    <property type="project" value="TreeGrafter"/>
</dbReference>
<dbReference type="GeneID" id="1191643"/>
<dbReference type="Proteomes" id="UP000214596">
    <property type="component" value="Unassembled WGS sequence"/>
</dbReference>
<keyword evidence="3" id="KW-0813">Transport</keyword>
<evidence type="ECO:0000256" key="2">
    <source>
        <dbReference type="ARBA" id="ARBA00007613"/>
    </source>
</evidence>
<sequence length="437" mass="49118">MKLSNISIACFGLLIPLVSSAQTLEQAIATTFATNPDIKSAFNEYMSSRYIIDKSRGAYKPSLDIDAGIGYESIHPSDSTGKSDTEMTRKDMAITLTQLIWDGSKTLYDIDRTSADAESVRYQLLADAQNVALEVIKAYLDVVKTQKLTALSTSNLNTHKRIYADIKKRTESGIGSVADLNQVKARLAKAQSNVLAAQNNHKDAQTAFFRLVGEAPTNLIFPHADQNFIPNSLDEAQSQAFDNHPVIKIALADVDSARFQYKQADANYFPVISFEAKQSWNDDVGGVNGLNSETQAMLRVRYNLYNGGRDSANSDSMAYQLNKAKDLRERAYRSVEQELRLSWSALELTKQQKSFLIQHVDSMSNTVIAYQKQYRIGKRTLLDLLNTENELFESRKNYLETQFAQQYAQYRTLTSTGQLLDALRVDIPEEWTQSVEY</sequence>
<dbReference type="EMBL" id="LIRS01000067">
    <property type="protein sequence ID" value="KOY32319.1"/>
    <property type="molecule type" value="Genomic_DNA"/>
</dbReference>
<feature type="chain" id="PRO_5015042526" evidence="9">
    <location>
        <begin position="22"/>
        <end position="437"/>
    </location>
</feature>
<evidence type="ECO:0000313" key="12">
    <source>
        <dbReference type="Proteomes" id="UP000037697"/>
    </source>
</evidence>
<comment type="similarity">
    <text evidence="2">Belongs to the outer membrane factor (OMF) (TC 1.B.17) family.</text>
</comment>
<keyword evidence="9" id="KW-0732">Signal</keyword>
<reference evidence="10 12" key="1">
    <citation type="submission" date="2015-07" db="EMBL/GenBank/DDBJ databases">
        <title>Foodborne Vibrio parahaemolyticus Isolates.</title>
        <authorList>
            <person name="Ronholm J."/>
            <person name="Petronella N."/>
            <person name="Kenwell R."/>
            <person name="Banerjee S."/>
        </authorList>
    </citation>
    <scope>NUCLEOTIDE SEQUENCE [LARGE SCALE GENOMIC DNA]</scope>
    <source>
        <strain evidence="10 12">HS-06-05</strain>
    </source>
</reference>
<evidence type="ECO:0000256" key="3">
    <source>
        <dbReference type="ARBA" id="ARBA00022448"/>
    </source>
</evidence>
<dbReference type="InterPro" id="IPR051906">
    <property type="entry name" value="TolC-like"/>
</dbReference>
<keyword evidence="4" id="KW-1134">Transmembrane beta strand</keyword>
<dbReference type="Proteomes" id="UP000037697">
    <property type="component" value="Unassembled WGS sequence"/>
</dbReference>
<dbReference type="OrthoDB" id="9814637at2"/>
<dbReference type="STRING" id="670.ACZ92_02985"/>
<evidence type="ECO:0000256" key="6">
    <source>
        <dbReference type="ARBA" id="ARBA00023136"/>
    </source>
</evidence>
<dbReference type="Pfam" id="PF02321">
    <property type="entry name" value="OEP"/>
    <property type="match status" value="2"/>
</dbReference>
<feature type="signal peptide" evidence="9">
    <location>
        <begin position="1"/>
        <end position="21"/>
    </location>
</feature>
<evidence type="ECO:0000313" key="11">
    <source>
        <dbReference type="EMBL" id="OXE33790.1"/>
    </source>
</evidence>
<protein>
    <submittedName>
        <fullName evidence="11">Agglutination protein</fullName>
    </submittedName>
</protein>
<feature type="coiled-coil region" evidence="8">
    <location>
        <begin position="180"/>
        <end position="207"/>
    </location>
</feature>
<accession>A0A0L8RY72</accession>
<evidence type="ECO:0000256" key="9">
    <source>
        <dbReference type="SAM" id="SignalP"/>
    </source>
</evidence>
<comment type="caution">
    <text evidence="11">The sequence shown here is derived from an EMBL/GenBank/DDBJ whole genome shotgun (WGS) entry which is preliminary data.</text>
</comment>
<evidence type="ECO:0000313" key="13">
    <source>
        <dbReference type="Proteomes" id="UP000214596"/>
    </source>
</evidence>
<organism evidence="11 13">
    <name type="scientific">Vibrio parahaemolyticus</name>
    <dbReference type="NCBI Taxonomy" id="670"/>
    <lineage>
        <taxon>Bacteria</taxon>
        <taxon>Pseudomonadati</taxon>
        <taxon>Pseudomonadota</taxon>
        <taxon>Gammaproteobacteria</taxon>
        <taxon>Vibrionales</taxon>
        <taxon>Vibrionaceae</taxon>
        <taxon>Vibrio</taxon>
    </lineage>
</organism>
<dbReference type="NCBIfam" id="TIGR01844">
    <property type="entry name" value="type_I_sec_TolC"/>
    <property type="match status" value="1"/>
</dbReference>
<evidence type="ECO:0000256" key="1">
    <source>
        <dbReference type="ARBA" id="ARBA00004442"/>
    </source>
</evidence>
<dbReference type="InterPro" id="IPR003423">
    <property type="entry name" value="OMP_efflux"/>
</dbReference>
<comment type="subcellular location">
    <subcellularLocation>
        <location evidence="1">Cell outer membrane</location>
    </subcellularLocation>
</comment>
<reference evidence="11 13" key="2">
    <citation type="journal article" date="2017" name="Appl. Environ. Microbiol.">
        <title>Parallel evolution of two clades of a major Atlantic endemic Vibrio parahaemolyticus pathogen lineage by independent acquisition of related pathogenicity islands.</title>
        <authorList>
            <person name="Xu F."/>
            <person name="Gonzalez-Escalona N."/>
            <person name="Drees K.P."/>
            <person name="Sebra R.P."/>
            <person name="Cooper V.S."/>
            <person name="Jones S.H."/>
            <person name="Whistler C.A."/>
        </authorList>
    </citation>
    <scope>NUCLEOTIDE SEQUENCE [LARGE SCALE GENOMIC DNA]</scope>
    <source>
        <strain evidence="11 13">MAVP-3</strain>
    </source>
</reference>
<keyword evidence="5" id="KW-0812">Transmembrane</keyword>
<evidence type="ECO:0000313" key="10">
    <source>
        <dbReference type="EMBL" id="KOY32319.1"/>
    </source>
</evidence>
<dbReference type="PANTHER" id="PTHR30026">
    <property type="entry name" value="OUTER MEMBRANE PROTEIN TOLC"/>
    <property type="match status" value="1"/>
</dbReference>
<dbReference type="GO" id="GO:0015288">
    <property type="term" value="F:porin activity"/>
    <property type="evidence" value="ECO:0007669"/>
    <property type="project" value="TreeGrafter"/>
</dbReference>
<dbReference type="PANTHER" id="PTHR30026:SF22">
    <property type="entry name" value="OUTER MEMBRANE EFFLUX PROTEIN"/>
    <property type="match status" value="1"/>
</dbReference>
<evidence type="ECO:0000256" key="5">
    <source>
        <dbReference type="ARBA" id="ARBA00022692"/>
    </source>
</evidence>
<dbReference type="InterPro" id="IPR010130">
    <property type="entry name" value="T1SS_OMP_TolC"/>
</dbReference>
<keyword evidence="6" id="KW-0472">Membrane</keyword>
<dbReference type="Gene3D" id="1.20.1600.10">
    <property type="entry name" value="Outer membrane efflux proteins (OEP)"/>
    <property type="match status" value="1"/>
</dbReference>